<name>A0A916RVM1_9BACI</name>
<dbReference type="InterPro" id="IPR009057">
    <property type="entry name" value="Homeodomain-like_sf"/>
</dbReference>
<accession>A0A916RVM1</accession>
<dbReference type="Pfam" id="PF13556">
    <property type="entry name" value="HTH_30"/>
    <property type="match status" value="1"/>
</dbReference>
<protein>
    <recommendedName>
        <fullName evidence="1">PucR C-terminal helix-turn-helix domain-containing protein</fullName>
    </recommendedName>
</protein>
<dbReference type="Gene3D" id="1.10.10.2840">
    <property type="entry name" value="PucR C-terminal helix-turn-helix domain"/>
    <property type="match status" value="1"/>
</dbReference>
<keyword evidence="3" id="KW-1185">Reference proteome</keyword>
<evidence type="ECO:0000313" key="3">
    <source>
        <dbReference type="Proteomes" id="UP000613512"/>
    </source>
</evidence>
<dbReference type="SUPFAM" id="SSF46689">
    <property type="entry name" value="Homeodomain-like"/>
    <property type="match status" value="1"/>
</dbReference>
<comment type="caution">
    <text evidence="2">The sequence shown here is derived from an EMBL/GenBank/DDBJ whole genome shotgun (WGS) entry which is preliminary data.</text>
</comment>
<feature type="domain" description="PucR C-terminal helix-turn-helix" evidence="1">
    <location>
        <begin position="234"/>
        <end position="289"/>
    </location>
</feature>
<dbReference type="Proteomes" id="UP000613512">
    <property type="component" value="Unassembled WGS sequence"/>
</dbReference>
<evidence type="ECO:0000313" key="2">
    <source>
        <dbReference type="EMBL" id="GGA73290.1"/>
    </source>
</evidence>
<gene>
    <name evidence="2" type="primary">yxkF</name>
    <name evidence="2" type="ORF">GCM10008025_16280</name>
</gene>
<dbReference type="PANTHER" id="PTHR33744:SF15">
    <property type="entry name" value="CARBOHYDRATE DIACID REGULATOR"/>
    <property type="match status" value="1"/>
</dbReference>
<dbReference type="AlphaFoldDB" id="A0A916RVM1"/>
<proteinExistence type="predicted"/>
<organism evidence="2 3">
    <name type="scientific">Ornithinibacillus halotolerans</name>
    <dbReference type="NCBI Taxonomy" id="1274357"/>
    <lineage>
        <taxon>Bacteria</taxon>
        <taxon>Bacillati</taxon>
        <taxon>Bacillota</taxon>
        <taxon>Bacilli</taxon>
        <taxon>Bacillales</taxon>
        <taxon>Bacillaceae</taxon>
        <taxon>Ornithinibacillus</taxon>
    </lineage>
</organism>
<reference evidence="2" key="2">
    <citation type="submission" date="2020-09" db="EMBL/GenBank/DDBJ databases">
        <authorList>
            <person name="Sun Q."/>
            <person name="Zhou Y."/>
        </authorList>
    </citation>
    <scope>NUCLEOTIDE SEQUENCE</scope>
    <source>
        <strain evidence="2">CGMCC 1.12408</strain>
    </source>
</reference>
<dbReference type="InterPro" id="IPR025736">
    <property type="entry name" value="PucR_C-HTH_dom"/>
</dbReference>
<reference evidence="2" key="1">
    <citation type="journal article" date="2014" name="Int. J. Syst. Evol. Microbiol.">
        <title>Complete genome sequence of Corynebacterium casei LMG S-19264T (=DSM 44701T), isolated from a smear-ripened cheese.</title>
        <authorList>
            <consortium name="US DOE Joint Genome Institute (JGI-PGF)"/>
            <person name="Walter F."/>
            <person name="Albersmeier A."/>
            <person name="Kalinowski J."/>
            <person name="Ruckert C."/>
        </authorList>
    </citation>
    <scope>NUCLEOTIDE SEQUENCE</scope>
    <source>
        <strain evidence="2">CGMCC 1.12408</strain>
    </source>
</reference>
<dbReference type="InterPro" id="IPR051448">
    <property type="entry name" value="CdaR-like_regulators"/>
</dbReference>
<dbReference type="RefSeq" id="WP_188384191.1">
    <property type="nucleotide sequence ID" value="NZ_BMEY01000007.1"/>
</dbReference>
<dbReference type="InterPro" id="IPR042070">
    <property type="entry name" value="PucR_C-HTH_sf"/>
</dbReference>
<dbReference type="PANTHER" id="PTHR33744">
    <property type="entry name" value="CARBOHYDRATE DIACID REGULATOR"/>
    <property type="match status" value="1"/>
</dbReference>
<dbReference type="EMBL" id="BMEY01000007">
    <property type="protein sequence ID" value="GGA73290.1"/>
    <property type="molecule type" value="Genomic_DNA"/>
</dbReference>
<sequence length="292" mass="34921">MIEKLKRFFPSIQHYRTIPTKLNDKYKWFLTEDSQLIGIEPNELDEKDNALLHTLLKPYYSLFPKMTDAEEKWYEWINNKRTIPNTNLTYRFVYFQIVPNQIEPQTFNEAIRQLFDSEMHLLWETETTGIMIEVIESENTLSYKEIIDTLMSDLYINIRFFVGPYQTELPNVRQYYHYILEWAKISFLYSQNNVITYLDAIPFIFVEQSNLSFKKTVISLVLQEFQDDNEFAKIMEVFLESNLNISVAAKKLYMHRNSLQYRIDKFQEKTGIDVRNFHQAVSVYLALLANSK</sequence>
<evidence type="ECO:0000259" key="1">
    <source>
        <dbReference type="Pfam" id="PF13556"/>
    </source>
</evidence>